<dbReference type="InterPro" id="IPR017896">
    <property type="entry name" value="4Fe4S_Fe-S-bd"/>
</dbReference>
<feature type="domain" description="4Fe-4S ferredoxin-type" evidence="4">
    <location>
        <begin position="301"/>
        <end position="333"/>
    </location>
</feature>
<dbReference type="PANTHER" id="PTHR43312:SF1">
    <property type="entry name" value="NADP-DEPENDENT OXIDOREDUCTASE DOMAIN-CONTAINING PROTEIN"/>
    <property type="match status" value="1"/>
</dbReference>
<accession>A0A6L5X6Z0</accession>
<dbReference type="InterPro" id="IPR036812">
    <property type="entry name" value="NAD(P)_OxRdtase_dom_sf"/>
</dbReference>
<gene>
    <name evidence="5" type="ORF">FYJ35_13725</name>
</gene>
<name>A0A6L5X6Z0_9FIRM</name>
<reference evidence="5 6" key="1">
    <citation type="submission" date="2019-08" db="EMBL/GenBank/DDBJ databases">
        <title>In-depth cultivation of the pig gut microbiome towards novel bacterial diversity and tailored functional studies.</title>
        <authorList>
            <person name="Wylensek D."/>
            <person name="Hitch T.C.A."/>
            <person name="Clavel T."/>
        </authorList>
    </citation>
    <scope>NUCLEOTIDE SEQUENCE [LARGE SCALE GENOMIC DNA]</scope>
    <source>
        <strain evidence="5 6">Oil+RF-744-WCA-WT-11</strain>
    </source>
</reference>
<protein>
    <submittedName>
        <fullName evidence="5">Aldo/keto reductase</fullName>
    </submittedName>
</protein>
<dbReference type="Proteomes" id="UP000481852">
    <property type="component" value="Unassembled WGS sequence"/>
</dbReference>
<keyword evidence="2" id="KW-0408">Iron</keyword>
<dbReference type="Pfam" id="PF00248">
    <property type="entry name" value="Aldo_ket_red"/>
    <property type="match status" value="1"/>
</dbReference>
<dbReference type="EMBL" id="VULZ01000021">
    <property type="protein sequence ID" value="MSS16071.1"/>
    <property type="molecule type" value="Genomic_DNA"/>
</dbReference>
<dbReference type="PANTHER" id="PTHR43312">
    <property type="entry name" value="D-THREO-ALDOSE 1-DEHYDROGENASE"/>
    <property type="match status" value="1"/>
</dbReference>
<dbReference type="CDD" id="cd19100">
    <property type="entry name" value="AKR_unchar"/>
    <property type="match status" value="1"/>
</dbReference>
<comment type="caution">
    <text evidence="5">The sequence shown here is derived from an EMBL/GenBank/DDBJ whole genome shotgun (WGS) entry which is preliminary data.</text>
</comment>
<keyword evidence="6" id="KW-1185">Reference proteome</keyword>
<organism evidence="5 6">
    <name type="scientific">Porcincola intestinalis</name>
    <dbReference type="NCBI Taxonomy" id="2606632"/>
    <lineage>
        <taxon>Bacteria</taxon>
        <taxon>Bacillati</taxon>
        <taxon>Bacillota</taxon>
        <taxon>Clostridia</taxon>
        <taxon>Lachnospirales</taxon>
        <taxon>Lachnospiraceae</taxon>
        <taxon>Porcincola</taxon>
    </lineage>
</organism>
<keyword evidence="3" id="KW-0411">Iron-sulfur</keyword>
<dbReference type="AlphaFoldDB" id="A0A6L5X6Z0"/>
<dbReference type="GO" id="GO:0051536">
    <property type="term" value="F:iron-sulfur cluster binding"/>
    <property type="evidence" value="ECO:0007669"/>
    <property type="project" value="UniProtKB-KW"/>
</dbReference>
<proteinExistence type="predicted"/>
<dbReference type="SUPFAM" id="SSF54862">
    <property type="entry name" value="4Fe-4S ferredoxins"/>
    <property type="match status" value="1"/>
</dbReference>
<evidence type="ECO:0000259" key="4">
    <source>
        <dbReference type="PROSITE" id="PS51379"/>
    </source>
</evidence>
<evidence type="ECO:0000256" key="3">
    <source>
        <dbReference type="ARBA" id="ARBA00023014"/>
    </source>
</evidence>
<dbReference type="SUPFAM" id="SSF51430">
    <property type="entry name" value="NAD(P)-linked oxidoreductase"/>
    <property type="match status" value="1"/>
</dbReference>
<dbReference type="InterPro" id="IPR023210">
    <property type="entry name" value="NADP_OxRdtase_dom"/>
</dbReference>
<dbReference type="GO" id="GO:0046872">
    <property type="term" value="F:metal ion binding"/>
    <property type="evidence" value="ECO:0007669"/>
    <property type="project" value="UniProtKB-KW"/>
</dbReference>
<dbReference type="PROSITE" id="PS51379">
    <property type="entry name" value="4FE4S_FER_2"/>
    <property type="match status" value="1"/>
</dbReference>
<dbReference type="Pfam" id="PF13534">
    <property type="entry name" value="Fer4_17"/>
    <property type="match status" value="1"/>
</dbReference>
<evidence type="ECO:0000313" key="6">
    <source>
        <dbReference type="Proteomes" id="UP000481852"/>
    </source>
</evidence>
<dbReference type="Gene3D" id="3.20.20.100">
    <property type="entry name" value="NADP-dependent oxidoreductase domain"/>
    <property type="match status" value="1"/>
</dbReference>
<sequence length="349" mass="39571">MRTITLGRTGITVPQNAFGALPIQRIPKEDAAQLLQCAYEGGMRFFDTARAYSDSEEKIGYAFGREGGIFKTGREHIFIASKTHAQTPQEFQNDLETSLRMLNCGYIDVYQFHQMDTCWKPGDGTGMYECMLKAKAEGKIRHIGATTHKLGVAMEIVQSGLYETLQYPFSYLATEKEMDLYRQVQKSGMGFICMKGLAGGLINRSEAAMAFMAQYDNALPIWGIQRMSELKEWLAYMDRTPEMTPELEAYIRDEKRELAGNFCRGCGYCMPCTVGITINQCNRMSLMLRRAPSQAWLTPHWQTEMEKINDCVDCRVCTTRCPYELDIPNLLRANLKDYQEVLAGKVSVS</sequence>
<dbReference type="InterPro" id="IPR017900">
    <property type="entry name" value="4Fe4S_Fe_S_CS"/>
</dbReference>
<evidence type="ECO:0000256" key="1">
    <source>
        <dbReference type="ARBA" id="ARBA00022723"/>
    </source>
</evidence>
<evidence type="ECO:0000256" key="2">
    <source>
        <dbReference type="ARBA" id="ARBA00023004"/>
    </source>
</evidence>
<evidence type="ECO:0000313" key="5">
    <source>
        <dbReference type="EMBL" id="MSS16071.1"/>
    </source>
</evidence>
<keyword evidence="1" id="KW-0479">Metal-binding</keyword>
<dbReference type="RefSeq" id="WP_154527494.1">
    <property type="nucleotide sequence ID" value="NZ_JAXFDQ010000008.1"/>
</dbReference>
<dbReference type="PROSITE" id="PS00198">
    <property type="entry name" value="4FE4S_FER_1"/>
    <property type="match status" value="1"/>
</dbReference>
<dbReference type="InterPro" id="IPR053135">
    <property type="entry name" value="AKR2_Oxidoreductase"/>
</dbReference>